<evidence type="ECO:0000313" key="2">
    <source>
        <dbReference type="Proteomes" id="UP000827889"/>
    </source>
</evidence>
<dbReference type="InterPro" id="IPR006461">
    <property type="entry name" value="PLAC_motif_containing"/>
</dbReference>
<dbReference type="InterPro" id="IPR059179">
    <property type="entry name" value="MLKL-like_MCAfunc"/>
</dbReference>
<proteinExistence type="predicted"/>
<gene>
    <name evidence="3" type="primary">LOC115743768</name>
</gene>
<dbReference type="GeneID" id="115743768"/>
<feature type="domain" description="MCAfunc" evidence="1">
    <location>
        <begin position="64"/>
        <end position="205"/>
    </location>
</feature>
<name>A0ABM3HDH7_9MYRT</name>
<dbReference type="PANTHER" id="PTHR46604:SF2">
    <property type="entry name" value="MCAFUNC DOMAIN-CONTAINING PROTEIN"/>
    <property type="match status" value="1"/>
</dbReference>
<dbReference type="Pfam" id="PF19584">
    <property type="entry name" value="MCAfunc"/>
    <property type="match status" value="1"/>
</dbReference>
<dbReference type="RefSeq" id="XP_048134638.1">
    <property type="nucleotide sequence ID" value="XM_048278681.1"/>
</dbReference>
<keyword evidence="2" id="KW-1185">Reference proteome</keyword>
<reference evidence="3" key="1">
    <citation type="submission" date="2025-08" db="UniProtKB">
        <authorList>
            <consortium name="RefSeq"/>
        </authorList>
    </citation>
    <scope>IDENTIFICATION</scope>
    <source>
        <tissue evidence="3">Leaf</tissue>
    </source>
</reference>
<sequence length="436" mass="49330">MLSISRTIAWKKIEKATLNSPLTLRFSSVSVSLEPFPFRPHRGHVTFMALTSAGSPDALVLASAITASARDALAHRRNCEQLAEHVELVRALLEKVSGTDLARVPEIQDGLGELEEVLGEALELVESCRDKGCIYMVATGWNAVYEFRRMQAEIDRRVKNPTLISLVHEFRMEHLKQALRAIEDDHRDYTLDELDIEAQSAILNPDRTNRDADTLEKFLYRVYPDLRFDEALQEERDKLHAELQRLRSRNNPKQCRVIEHLIGVTENVTNTLPSKKVTKLLVNEPAVVVSGYINNVKSITESLGSKFQDQGQDDWQADLFGCCMEPCLSFKTCLYPCGMFAKIASVVSKGEISPELAVNNVLAFSLICGCCCYTCCVRRRLRELFNIQGSLCDDFLTHLMCCCCAMVQERRELELRGFEGCQGRKMIPPPYQFMNP</sequence>
<evidence type="ECO:0000259" key="1">
    <source>
        <dbReference type="Pfam" id="PF19584"/>
    </source>
</evidence>
<dbReference type="Gene3D" id="1.20.930.20">
    <property type="entry name" value="Adaptor protein Cbl, N-terminal domain"/>
    <property type="match status" value="1"/>
</dbReference>
<dbReference type="InterPro" id="IPR045766">
    <property type="entry name" value="MCAfunc"/>
</dbReference>
<protein>
    <submittedName>
        <fullName evidence="3">Protein MID1-COMPLEMENTING ACTIVITY 1-like isoform X1</fullName>
    </submittedName>
</protein>
<accession>A0ABM3HDH7</accession>
<evidence type="ECO:0000313" key="3">
    <source>
        <dbReference type="RefSeq" id="XP_048134638.1"/>
    </source>
</evidence>
<dbReference type="PANTHER" id="PTHR46604">
    <property type="entry name" value="PROTEIN MID1-COMPLEMENTING ACTIVITY 1"/>
    <property type="match status" value="1"/>
</dbReference>
<dbReference type="CDD" id="cd21037">
    <property type="entry name" value="MLKL_NTD"/>
    <property type="match status" value="1"/>
</dbReference>
<dbReference type="InterPro" id="IPR036537">
    <property type="entry name" value="Adaptor_Cbl_N_dom_sf"/>
</dbReference>
<dbReference type="Proteomes" id="UP000827889">
    <property type="component" value="Chromosome 5"/>
</dbReference>
<dbReference type="Pfam" id="PF04749">
    <property type="entry name" value="PLAC8"/>
    <property type="match status" value="1"/>
</dbReference>
<dbReference type="NCBIfam" id="TIGR01571">
    <property type="entry name" value="A_thal_Cys_rich"/>
    <property type="match status" value="1"/>
</dbReference>
<organism evidence="2 3">
    <name type="scientific">Rhodamnia argentea</name>
    <dbReference type="NCBI Taxonomy" id="178133"/>
    <lineage>
        <taxon>Eukaryota</taxon>
        <taxon>Viridiplantae</taxon>
        <taxon>Streptophyta</taxon>
        <taxon>Embryophyta</taxon>
        <taxon>Tracheophyta</taxon>
        <taxon>Spermatophyta</taxon>
        <taxon>Magnoliopsida</taxon>
        <taxon>eudicotyledons</taxon>
        <taxon>Gunneridae</taxon>
        <taxon>Pentapetalae</taxon>
        <taxon>rosids</taxon>
        <taxon>malvids</taxon>
        <taxon>Myrtales</taxon>
        <taxon>Myrtaceae</taxon>
        <taxon>Myrtoideae</taxon>
        <taxon>Myrteae</taxon>
        <taxon>Australasian group</taxon>
        <taxon>Rhodamnia</taxon>
    </lineage>
</organism>